<organism evidence="1 2">
    <name type="scientific">Lentinus tigrinus ALCF2SS1-6</name>
    <dbReference type="NCBI Taxonomy" id="1328759"/>
    <lineage>
        <taxon>Eukaryota</taxon>
        <taxon>Fungi</taxon>
        <taxon>Dikarya</taxon>
        <taxon>Basidiomycota</taxon>
        <taxon>Agaricomycotina</taxon>
        <taxon>Agaricomycetes</taxon>
        <taxon>Polyporales</taxon>
        <taxon>Polyporaceae</taxon>
        <taxon>Lentinus</taxon>
    </lineage>
</organism>
<protein>
    <submittedName>
        <fullName evidence="1">Uncharacterized protein</fullName>
    </submittedName>
</protein>
<keyword evidence="2" id="KW-1185">Reference proteome</keyword>
<dbReference type="OrthoDB" id="2729416at2759"/>
<proteinExistence type="predicted"/>
<sequence>MESRNPALWENGQYLEEWDPVRKNRHSDAARKAQAARLIKNRPPRDILPRRELAGRGPSKPPLHYYGFPFTKQYAIDYARRHHFTVPLMEDERDVFGGKEVFDFSEINESHFADPEVAHFIVVASRHFMLKDLSDKCGLQLQSGRPFSLEWDGIVALWSNYDVKERYPLCYDYDEVVDILTSAMNEGDGPKSKLQWWFDWDNDVGVFTSVD</sequence>
<dbReference type="AlphaFoldDB" id="A0A5C2RRL2"/>
<accession>A0A5C2RRL2</accession>
<evidence type="ECO:0000313" key="2">
    <source>
        <dbReference type="Proteomes" id="UP000313359"/>
    </source>
</evidence>
<evidence type="ECO:0000313" key="1">
    <source>
        <dbReference type="EMBL" id="RPD54213.1"/>
    </source>
</evidence>
<dbReference type="Proteomes" id="UP000313359">
    <property type="component" value="Unassembled WGS sequence"/>
</dbReference>
<name>A0A5C2RRL2_9APHY</name>
<reference evidence="1" key="1">
    <citation type="journal article" date="2018" name="Genome Biol. Evol.">
        <title>Genomics and development of Lentinus tigrinus, a white-rot wood-decaying mushroom with dimorphic fruiting bodies.</title>
        <authorList>
            <person name="Wu B."/>
            <person name="Xu Z."/>
            <person name="Knudson A."/>
            <person name="Carlson A."/>
            <person name="Chen N."/>
            <person name="Kovaka S."/>
            <person name="LaButti K."/>
            <person name="Lipzen A."/>
            <person name="Pennachio C."/>
            <person name="Riley R."/>
            <person name="Schakwitz W."/>
            <person name="Umezawa K."/>
            <person name="Ohm R.A."/>
            <person name="Grigoriev I.V."/>
            <person name="Nagy L.G."/>
            <person name="Gibbons J."/>
            <person name="Hibbett D."/>
        </authorList>
    </citation>
    <scope>NUCLEOTIDE SEQUENCE [LARGE SCALE GENOMIC DNA]</scope>
    <source>
        <strain evidence="1">ALCF2SS1-6</strain>
    </source>
</reference>
<gene>
    <name evidence="1" type="ORF">L227DRAFT_354422</name>
</gene>
<dbReference type="EMBL" id="ML122308">
    <property type="protein sequence ID" value="RPD54213.1"/>
    <property type="molecule type" value="Genomic_DNA"/>
</dbReference>